<feature type="region of interest" description="Disordered" evidence="1">
    <location>
        <begin position="208"/>
        <end position="232"/>
    </location>
</feature>
<dbReference type="HOGENOM" id="CLU_042311_1_0_1"/>
<feature type="transmembrane region" description="Helical" evidence="2">
    <location>
        <begin position="20"/>
        <end position="41"/>
    </location>
</feature>
<reference evidence="3 4" key="1">
    <citation type="journal article" date="2012" name="BMC Genomics">
        <title>Sequencing the genome of Marssonina brunnea reveals fungus-poplar co-evolution.</title>
        <authorList>
            <person name="Zhu S."/>
            <person name="Cao Y.-Z."/>
            <person name="Jiang C."/>
            <person name="Tan B.-Y."/>
            <person name="Wang Z."/>
            <person name="Feng S."/>
            <person name="Zhang L."/>
            <person name="Su X.-H."/>
            <person name="Brejova B."/>
            <person name="Vinar T."/>
            <person name="Xu M."/>
            <person name="Wang M.-X."/>
            <person name="Zhang S.-G."/>
            <person name="Huang M.-R."/>
            <person name="Wu R."/>
            <person name="Zhou Y."/>
        </authorList>
    </citation>
    <scope>NUCLEOTIDE SEQUENCE [LARGE SCALE GENOMIC DNA]</scope>
    <source>
        <strain evidence="3 4">MB_m1</strain>
    </source>
</reference>
<accession>K1WHK9</accession>
<feature type="compositionally biased region" description="Basic residues" evidence="1">
    <location>
        <begin position="221"/>
        <end position="230"/>
    </location>
</feature>
<keyword evidence="4" id="KW-1185">Reference proteome</keyword>
<sequence length="321" mass="36680">MSLKMNTGLKIYTTPLPLAFLALLPSLTLVIVDLAIFHAFMTTRMLLLSALRAFCFSSANITDFIEKYEETCDDFSIFKDDRLMRSIIELITSKTKSLTQLLDALFNLNFKFDSKTATKPLLNIPLKMLEIRSASKKEFKLLLSVTDHKDEEKEEVEDTKVKCKIIAFARTSKTQLKLLINTGISINTLSYLSSIKIASVEINAAARDKAKKPFQPSKGSKPTKIKKNVRQQKEKNYGTFKAHSKDKLFDGLIKEESSRPSRLTKADEAIKDIEREVEITQRVSRKRKKKTYRRKKFIDLYVITKAQEKAIAAIIKSRIEV</sequence>
<dbReference type="Proteomes" id="UP000006753">
    <property type="component" value="Unassembled WGS sequence"/>
</dbReference>
<organism evidence="3 4">
    <name type="scientific">Marssonina brunnea f. sp. multigermtubi (strain MB_m1)</name>
    <name type="common">Marssonina leaf spot fungus</name>
    <dbReference type="NCBI Taxonomy" id="1072389"/>
    <lineage>
        <taxon>Eukaryota</taxon>
        <taxon>Fungi</taxon>
        <taxon>Dikarya</taxon>
        <taxon>Ascomycota</taxon>
        <taxon>Pezizomycotina</taxon>
        <taxon>Leotiomycetes</taxon>
        <taxon>Helotiales</taxon>
        <taxon>Drepanopezizaceae</taxon>
        <taxon>Drepanopeziza</taxon>
    </lineage>
</organism>
<keyword evidence="2" id="KW-1133">Transmembrane helix</keyword>
<name>K1WHK9_MARBU</name>
<proteinExistence type="predicted"/>
<dbReference type="EMBL" id="JH921459">
    <property type="protein sequence ID" value="EKD12346.1"/>
    <property type="molecule type" value="Genomic_DNA"/>
</dbReference>
<protein>
    <submittedName>
        <fullName evidence="3">Uncharacterized protein</fullName>
    </submittedName>
</protein>
<evidence type="ECO:0000313" key="4">
    <source>
        <dbReference type="Proteomes" id="UP000006753"/>
    </source>
</evidence>
<keyword evidence="2" id="KW-0472">Membrane</keyword>
<evidence type="ECO:0000313" key="3">
    <source>
        <dbReference type="EMBL" id="EKD12346.1"/>
    </source>
</evidence>
<dbReference type="KEGG" id="mbe:MBM_09521"/>
<dbReference type="InParanoid" id="K1WHK9"/>
<gene>
    <name evidence="3" type="ORF">MBM_09521</name>
</gene>
<evidence type="ECO:0000256" key="1">
    <source>
        <dbReference type="SAM" id="MobiDB-lite"/>
    </source>
</evidence>
<evidence type="ECO:0000256" key="2">
    <source>
        <dbReference type="SAM" id="Phobius"/>
    </source>
</evidence>
<dbReference type="AlphaFoldDB" id="K1WHK9"/>
<keyword evidence="2" id="KW-0812">Transmembrane</keyword>